<evidence type="ECO:0000313" key="5">
    <source>
        <dbReference type="Proteomes" id="UP000816034"/>
    </source>
</evidence>
<gene>
    <name evidence="4" type="ORF">C9374_012031</name>
</gene>
<dbReference type="RefSeq" id="XP_044542742.1">
    <property type="nucleotide sequence ID" value="XM_044687753.1"/>
</dbReference>
<dbReference type="AlphaFoldDB" id="A0AA88GE23"/>
<dbReference type="Pfam" id="PF00211">
    <property type="entry name" value="Guanylate_cyc"/>
    <property type="match status" value="1"/>
</dbReference>
<feature type="compositionally biased region" description="Polar residues" evidence="1">
    <location>
        <begin position="37"/>
        <end position="52"/>
    </location>
</feature>
<keyword evidence="2" id="KW-0812">Transmembrane</keyword>
<evidence type="ECO:0000256" key="2">
    <source>
        <dbReference type="SAM" id="Phobius"/>
    </source>
</evidence>
<dbReference type="Gene3D" id="3.30.70.1230">
    <property type="entry name" value="Nucleotide cyclase"/>
    <property type="match status" value="1"/>
</dbReference>
<dbReference type="InterPro" id="IPR050697">
    <property type="entry name" value="Adenylyl/Guanylyl_Cyclase_3/4"/>
</dbReference>
<feature type="transmembrane region" description="Helical" evidence="2">
    <location>
        <begin position="167"/>
        <end position="189"/>
    </location>
</feature>
<dbReference type="SMART" id="SM00044">
    <property type="entry name" value="CYCc"/>
    <property type="match status" value="1"/>
</dbReference>
<dbReference type="Proteomes" id="UP000816034">
    <property type="component" value="Unassembled WGS sequence"/>
</dbReference>
<dbReference type="GeneID" id="68104485"/>
<keyword evidence="2" id="KW-1133">Transmembrane helix</keyword>
<sequence length="958" mass="107393">MQPSPSTNSGGMVGRRMGSTSQLVKSASRSKIHPLHSHQQPPASTPHYSQQGEVHDASLNSLNDIVEGSMPSGSSLKNHQHMMIMTNGSTPTPTPAHHPSLGKRSQSYHTLQHSESTSGSTMMSESMSISSSLDDLLASSTQRLSRSQKLVRSFRECCPALNSLQNLLLALFLMQTAICIGSMIVLIYASGESSLEEISAIREKNIKKSVESYMGVAFEALSTLRYGFLIQARDYNYTFPSDYSTICRRVTNVFAPSKNAFPASTIFYYGNNRKNYCGVEKSVTRDYVQVRNDKAETWIYTHNEFYDPINVSLVVENYDPTIRPWYKTGLQNTFPKFAWSTVFNNAFLGCISIASSSKLEFPSFETIRHSNGTIELFSVHHILGIHFDLYNLDAILSNIIRDNMDMQTKSIDVVIVERTGFLISTSFGALTQNEAKQRIHVSKTTSVFALASNELEKRKILIPQSAQTNLSDLSLLIDVNASTTKFMIDQNKISIHYIREDGLDWVMIVSTQEYGFIKTVFTSSPVLLSISIILIVCGTLIMVIVTQIITRSIWSVSRELFKLSKLEIEDIRKRKMLKAIYELSILQTSLYTVKNGLQSFMKFIPRDIVKDIVRTGGTAKLGMQHALTTIMFTDVVDFTNFSETTNSAIIVKVMNEYFNVVTESVEVNEGVIDKYLGDGIMSLFSIPLRMVHEHAVKACLSALTSIVKLDHMKSKCQREGWPIIKMRVGINTGMALIGNIGSRSRLNYTALGDSVNTAGRLEMLNKRYETAILIGQNTYDQVKDRFVCYFVDSVRLKGKSEAIEVYTIECEWSEANHQQKLIHDALVQVKESFYKKDFKAMLEHVDSAIGIVSQNKNMSMSSMQQLAEDGTGGTLFSPSSNSNLSNMNNNTQQNGGVDNSQIYLTSTKFLFDLKKRAEHLKAMTEKHNVTFIQDMSSQPLPQQQMNAMVDYSLTLTEK</sequence>
<evidence type="ECO:0000313" key="4">
    <source>
        <dbReference type="EMBL" id="KAG2373568.1"/>
    </source>
</evidence>
<feature type="compositionally biased region" description="Polar residues" evidence="1">
    <location>
        <begin position="103"/>
        <end position="113"/>
    </location>
</feature>
<dbReference type="GO" id="GO:0009190">
    <property type="term" value="P:cyclic nucleotide biosynthetic process"/>
    <property type="evidence" value="ECO:0007669"/>
    <property type="project" value="InterPro"/>
</dbReference>
<dbReference type="PROSITE" id="PS50125">
    <property type="entry name" value="GUANYLATE_CYCLASE_2"/>
    <property type="match status" value="1"/>
</dbReference>
<dbReference type="InterPro" id="IPR029787">
    <property type="entry name" value="Nucleotide_cyclase"/>
</dbReference>
<dbReference type="EMBL" id="PYSW02000053">
    <property type="protein sequence ID" value="KAG2373568.1"/>
    <property type="molecule type" value="Genomic_DNA"/>
</dbReference>
<dbReference type="InterPro" id="IPR001054">
    <property type="entry name" value="A/G_cyclase"/>
</dbReference>
<comment type="caution">
    <text evidence="4">The sequence shown here is derived from an EMBL/GenBank/DDBJ whole genome shotgun (WGS) entry which is preliminary data.</text>
</comment>
<dbReference type="PANTHER" id="PTHR43081:SF1">
    <property type="entry name" value="ADENYLATE CYCLASE, TERMINAL-DIFFERENTIATION SPECIFIC"/>
    <property type="match status" value="1"/>
</dbReference>
<dbReference type="PANTHER" id="PTHR43081">
    <property type="entry name" value="ADENYLATE CYCLASE, TERMINAL-DIFFERENTIATION SPECIFIC-RELATED"/>
    <property type="match status" value="1"/>
</dbReference>
<organism evidence="4 5">
    <name type="scientific">Naegleria lovaniensis</name>
    <name type="common">Amoeba</name>
    <dbReference type="NCBI Taxonomy" id="51637"/>
    <lineage>
        <taxon>Eukaryota</taxon>
        <taxon>Discoba</taxon>
        <taxon>Heterolobosea</taxon>
        <taxon>Tetramitia</taxon>
        <taxon>Eutetramitia</taxon>
        <taxon>Vahlkampfiidae</taxon>
        <taxon>Naegleria</taxon>
    </lineage>
</organism>
<dbReference type="CDD" id="cd07302">
    <property type="entry name" value="CHD"/>
    <property type="match status" value="1"/>
</dbReference>
<proteinExistence type="predicted"/>
<keyword evidence="5" id="KW-1185">Reference proteome</keyword>
<reference evidence="4 5" key="1">
    <citation type="journal article" date="2018" name="BMC Genomics">
        <title>The genome of Naegleria lovaniensis, the basis for a comparative approach to unravel pathogenicity factors of the human pathogenic amoeba N. fowleri.</title>
        <authorList>
            <person name="Liechti N."/>
            <person name="Schurch N."/>
            <person name="Bruggmann R."/>
            <person name="Wittwer M."/>
        </authorList>
    </citation>
    <scope>NUCLEOTIDE SEQUENCE [LARGE SCALE GENOMIC DNA]</scope>
    <source>
        <strain evidence="4 5">ATCC 30569</strain>
    </source>
</reference>
<feature type="region of interest" description="Disordered" evidence="1">
    <location>
        <begin position="1"/>
        <end position="52"/>
    </location>
</feature>
<feature type="domain" description="Guanylate cyclase" evidence="3">
    <location>
        <begin position="629"/>
        <end position="762"/>
    </location>
</feature>
<feature type="compositionally biased region" description="Low complexity" evidence="1">
    <location>
        <begin position="114"/>
        <end position="125"/>
    </location>
</feature>
<evidence type="ECO:0000259" key="3">
    <source>
        <dbReference type="PROSITE" id="PS50125"/>
    </source>
</evidence>
<feature type="region of interest" description="Disordered" evidence="1">
    <location>
        <begin position="84"/>
        <end position="125"/>
    </location>
</feature>
<keyword evidence="2" id="KW-0472">Membrane</keyword>
<dbReference type="GO" id="GO:0035556">
    <property type="term" value="P:intracellular signal transduction"/>
    <property type="evidence" value="ECO:0007669"/>
    <property type="project" value="InterPro"/>
</dbReference>
<accession>A0AA88GE23</accession>
<protein>
    <recommendedName>
        <fullName evidence="3">Guanylate cyclase domain-containing protein</fullName>
    </recommendedName>
</protein>
<feature type="compositionally biased region" description="Polar residues" evidence="1">
    <location>
        <begin position="18"/>
        <end position="27"/>
    </location>
</feature>
<feature type="transmembrane region" description="Helical" evidence="2">
    <location>
        <begin position="526"/>
        <end position="549"/>
    </location>
</feature>
<name>A0AA88GE23_NAELO</name>
<evidence type="ECO:0000256" key="1">
    <source>
        <dbReference type="SAM" id="MobiDB-lite"/>
    </source>
</evidence>
<feature type="compositionally biased region" description="Polar residues" evidence="1">
    <location>
        <begin position="1"/>
        <end position="10"/>
    </location>
</feature>
<dbReference type="SUPFAM" id="SSF55073">
    <property type="entry name" value="Nucleotide cyclase"/>
    <property type="match status" value="1"/>
</dbReference>